<dbReference type="Pfam" id="PF13363">
    <property type="entry name" value="BetaGal_dom3"/>
    <property type="match status" value="1"/>
</dbReference>
<accession>A0ABR3J2F9</accession>
<dbReference type="PROSITE" id="PS01182">
    <property type="entry name" value="GLYCOSYL_HYDROL_F35"/>
    <property type="match status" value="1"/>
</dbReference>
<sequence>MFKKIQHDSRRATPHKQSTARMLVFPLLALVCALFVVGKPRAYRRTSEPRQLPQLQTNGLQDIVTWDQYSLLINGKRLFVFSGEIHPYRNPVQSLHLDVFQKVKSLGFNAVSFYVFWGIHEPKRGEISFEGFRDLQPFFDAAMEAGIYLIARPGPYINAETSGGGFPGWGTYTPGIWRTQNTTYIEAYQLYMKTVGSIIAKNQITKGGPVILFQAENEYSGFEAPYTEDFEYESRLLKDIRSYGIDVPITTNDAWPGAHYTTVDIYGYDSYPNGFDCSNPSVWKPDAVPEYFWGSHLDINAEDLNAVYEFQGGAFDGWGGAGYQACSVLLGPDFERVFYKNQFAMSTTLLNIYMIFGGTNWGGIAHPGVYTSYDYGAAIAEDRTLREKYHEIKLQANFLAVSPAFLTTRPQNIYSTQGSFTGNSALKTTQVLDVVGKKTGFYFVRQTDASSFASQPYKLNVPTSAGNLSIPLIGGSLALNGKDTKIHVVDYTAGSTNILYSTGEILTWATIDGRDVILVYGNKGELHETAFTFSGAAPTATVVSGSGASVKQQTLASKNLIVQYTTTGQTVVQVGAKTLLYILDRTNAYEFWVLHPPTTGTFAHFSTENPIIVKGGYFLRSISTSGSTLAIKGDLNATSSFEIIAPSAVSKSVTFNGQPLTLAKTRYGTLTARRAASLPAVALPSLASATWKTANSLPEISSNYDDSAWTVANHTTTVNPNQPKTPVVLFSGDYGYHTGNIFWRAHFNATGTETGFTTSLWGGSAFGYSVWLDSTFIGSWEGDAVHSDYEGSFKFPKKLAPGSGHVLTILQDHMGYEEDWTAASEWFKNPRGIFSYSFEGSNGTTVSVWKVAGNLGGESYVDKTRGPLNEGGLFGERQGWHLPGFNDKSWATGKPTTGIKEAGVSFYRTTFNLNVPSGVDYPIAITVTNSTVNPHFRSQFYVNGYQFGKYVNHIGPQSSFPVPQGILNYHGTNTLAVSLWAADAGGAKLNSIDLKFTSKVESSIGAIVNQPAPAWAPRPGAF</sequence>
<dbReference type="InterPro" id="IPR025972">
    <property type="entry name" value="BetaGal_dom3"/>
</dbReference>
<dbReference type="Pfam" id="PF10435">
    <property type="entry name" value="BetaGal_dom2"/>
    <property type="match status" value="1"/>
</dbReference>
<dbReference type="SUPFAM" id="SSF49785">
    <property type="entry name" value="Galactose-binding domain-like"/>
    <property type="match status" value="2"/>
</dbReference>
<feature type="domain" description="Beta-galactosidase" evidence="10">
    <location>
        <begin position="405"/>
        <end position="591"/>
    </location>
</feature>
<organism evidence="11 12">
    <name type="scientific">Hohenbuehelia grisea</name>
    <dbReference type="NCBI Taxonomy" id="104357"/>
    <lineage>
        <taxon>Eukaryota</taxon>
        <taxon>Fungi</taxon>
        <taxon>Dikarya</taxon>
        <taxon>Basidiomycota</taxon>
        <taxon>Agaricomycotina</taxon>
        <taxon>Agaricomycetes</taxon>
        <taxon>Agaricomycetidae</taxon>
        <taxon>Agaricales</taxon>
        <taxon>Pleurotineae</taxon>
        <taxon>Pleurotaceae</taxon>
        <taxon>Hohenbuehelia</taxon>
    </lineage>
</organism>
<dbReference type="InterPro" id="IPR019801">
    <property type="entry name" value="Glyco_hydro_35_CS"/>
</dbReference>
<dbReference type="Proteomes" id="UP001556367">
    <property type="component" value="Unassembled WGS sequence"/>
</dbReference>
<evidence type="ECO:0000256" key="2">
    <source>
        <dbReference type="ARBA" id="ARBA00009809"/>
    </source>
</evidence>
<evidence type="ECO:0000313" key="11">
    <source>
        <dbReference type="EMBL" id="KAL0949822.1"/>
    </source>
</evidence>
<evidence type="ECO:0000256" key="4">
    <source>
        <dbReference type="ARBA" id="ARBA00022729"/>
    </source>
</evidence>
<reference evidence="12" key="1">
    <citation type="submission" date="2024-06" db="EMBL/GenBank/DDBJ databases">
        <title>Multi-omics analyses provide insights into the biosynthesis of the anticancer antibiotic pleurotin in Hohenbuehelia grisea.</title>
        <authorList>
            <person name="Weaver J.A."/>
            <person name="Alberti F."/>
        </authorList>
    </citation>
    <scope>NUCLEOTIDE SEQUENCE [LARGE SCALE GENOMIC DNA]</scope>
    <source>
        <strain evidence="12">T-177</strain>
    </source>
</reference>
<dbReference type="Gene3D" id="2.102.20.10">
    <property type="entry name" value="Beta-galactosidase, domain 2"/>
    <property type="match status" value="1"/>
</dbReference>
<dbReference type="SUPFAM" id="SSF51445">
    <property type="entry name" value="(Trans)glycosidases"/>
    <property type="match status" value="1"/>
</dbReference>
<evidence type="ECO:0000259" key="10">
    <source>
        <dbReference type="SMART" id="SM01029"/>
    </source>
</evidence>
<dbReference type="InterPro" id="IPR036833">
    <property type="entry name" value="BetaGal_dom3_sf"/>
</dbReference>
<evidence type="ECO:0000256" key="9">
    <source>
        <dbReference type="RuleBase" id="RU003679"/>
    </source>
</evidence>
<dbReference type="Gene3D" id="2.60.120.260">
    <property type="entry name" value="Galactose-binding domain-like"/>
    <property type="match status" value="2"/>
</dbReference>
<dbReference type="InterPro" id="IPR001944">
    <property type="entry name" value="Glycoside_Hdrlase_35"/>
</dbReference>
<dbReference type="InterPro" id="IPR018954">
    <property type="entry name" value="Betagal_dom2"/>
</dbReference>
<evidence type="ECO:0000256" key="5">
    <source>
        <dbReference type="ARBA" id="ARBA00022801"/>
    </source>
</evidence>
<dbReference type="SMART" id="SM01029">
    <property type="entry name" value="BetaGal_dom2"/>
    <property type="match status" value="1"/>
</dbReference>
<proteinExistence type="inferred from homology"/>
<dbReference type="InterPro" id="IPR008979">
    <property type="entry name" value="Galactose-bd-like_sf"/>
</dbReference>
<dbReference type="PANTHER" id="PTHR23421">
    <property type="entry name" value="BETA-GALACTOSIDASE RELATED"/>
    <property type="match status" value="1"/>
</dbReference>
<keyword evidence="7 8" id="KW-0326">Glycosidase</keyword>
<dbReference type="Gene3D" id="3.20.20.80">
    <property type="entry name" value="Glycosidases"/>
    <property type="match status" value="1"/>
</dbReference>
<dbReference type="Pfam" id="PF01301">
    <property type="entry name" value="Glyco_hydro_35"/>
    <property type="match status" value="1"/>
</dbReference>
<dbReference type="Pfam" id="PF13364">
    <property type="entry name" value="BetaGal_ABD2"/>
    <property type="match status" value="2"/>
</dbReference>
<dbReference type="InterPro" id="IPR017853">
    <property type="entry name" value="GH"/>
</dbReference>
<dbReference type="SUPFAM" id="SSF117100">
    <property type="entry name" value="Beta-galactosidase LacA, domain 3"/>
    <property type="match status" value="1"/>
</dbReference>
<evidence type="ECO:0000256" key="1">
    <source>
        <dbReference type="ARBA" id="ARBA00001412"/>
    </source>
</evidence>
<evidence type="ECO:0000256" key="3">
    <source>
        <dbReference type="ARBA" id="ARBA00012756"/>
    </source>
</evidence>
<dbReference type="InterPro" id="IPR025300">
    <property type="entry name" value="BetaGal_jelly_roll_dom"/>
</dbReference>
<keyword evidence="4" id="KW-0732">Signal</keyword>
<dbReference type="Gene3D" id="2.60.390.10">
    <property type="entry name" value="Beta-galactosidase, domain 3"/>
    <property type="match status" value="1"/>
</dbReference>
<dbReference type="InterPro" id="IPR037110">
    <property type="entry name" value="Betagal_dom2_sf"/>
</dbReference>
<dbReference type="InterPro" id="IPR031330">
    <property type="entry name" value="Gly_Hdrlase_35_cat"/>
</dbReference>
<comment type="catalytic activity">
    <reaction evidence="1 8">
        <text>Hydrolysis of terminal non-reducing beta-D-galactose residues in beta-D-galactosides.</text>
        <dbReference type="EC" id="3.2.1.23"/>
    </reaction>
</comment>
<dbReference type="EMBL" id="JASNQZ010000012">
    <property type="protein sequence ID" value="KAL0949822.1"/>
    <property type="molecule type" value="Genomic_DNA"/>
</dbReference>
<gene>
    <name evidence="11" type="ORF">HGRIS_009858</name>
</gene>
<comment type="caution">
    <text evidence="11">The sequence shown here is derived from an EMBL/GenBank/DDBJ whole genome shotgun (WGS) entry which is preliminary data.</text>
</comment>
<dbReference type="PRINTS" id="PR00742">
    <property type="entry name" value="GLHYDRLASE35"/>
</dbReference>
<protein>
    <recommendedName>
        <fullName evidence="3 8">Beta-galactosidase</fullName>
        <ecNumber evidence="3 8">3.2.1.23</ecNumber>
    </recommendedName>
</protein>
<dbReference type="EC" id="3.2.1.23" evidence="3 8"/>
<evidence type="ECO:0000313" key="12">
    <source>
        <dbReference type="Proteomes" id="UP001556367"/>
    </source>
</evidence>
<keyword evidence="12" id="KW-1185">Reference proteome</keyword>
<dbReference type="SUPFAM" id="SSF51011">
    <property type="entry name" value="Glycosyl hydrolase domain"/>
    <property type="match status" value="1"/>
</dbReference>
<comment type="similarity">
    <text evidence="2 9">Belongs to the glycosyl hydrolase 35 family.</text>
</comment>
<keyword evidence="6" id="KW-0325">Glycoprotein</keyword>
<evidence type="ECO:0000256" key="7">
    <source>
        <dbReference type="ARBA" id="ARBA00023295"/>
    </source>
</evidence>
<name>A0ABR3J2F9_9AGAR</name>
<evidence type="ECO:0000256" key="6">
    <source>
        <dbReference type="ARBA" id="ARBA00023180"/>
    </source>
</evidence>
<keyword evidence="5 8" id="KW-0378">Hydrolase</keyword>
<evidence type="ECO:0000256" key="8">
    <source>
        <dbReference type="RuleBase" id="RU000675"/>
    </source>
</evidence>